<dbReference type="PANTHER" id="PTHR47331">
    <property type="entry name" value="PHD-TYPE DOMAIN-CONTAINING PROTEIN"/>
    <property type="match status" value="1"/>
</dbReference>
<dbReference type="InterPro" id="IPR043128">
    <property type="entry name" value="Rev_trsase/Diguanyl_cyclase"/>
</dbReference>
<evidence type="ECO:0000313" key="3">
    <source>
        <dbReference type="EMBL" id="PFX26523.1"/>
    </source>
</evidence>
<evidence type="ECO:0000259" key="2">
    <source>
        <dbReference type="PROSITE" id="PS50994"/>
    </source>
</evidence>
<accession>A0A2B4SBW1</accession>
<name>A0A2B4SBW1_STYPI</name>
<evidence type="ECO:0000313" key="4">
    <source>
        <dbReference type="Proteomes" id="UP000225706"/>
    </source>
</evidence>
<dbReference type="OrthoDB" id="5984638at2759"/>
<evidence type="ECO:0000256" key="1">
    <source>
        <dbReference type="SAM" id="MobiDB-lite"/>
    </source>
</evidence>
<dbReference type="Proteomes" id="UP000225706">
    <property type="component" value="Unassembled WGS sequence"/>
</dbReference>
<dbReference type="PANTHER" id="PTHR47331:SF5">
    <property type="entry name" value="RIBONUCLEASE H"/>
    <property type="match status" value="1"/>
</dbReference>
<dbReference type="InterPro" id="IPR008042">
    <property type="entry name" value="Retrotrans_Pao"/>
</dbReference>
<dbReference type="InterPro" id="IPR041588">
    <property type="entry name" value="Integrase_H2C2"/>
</dbReference>
<comment type="caution">
    <text evidence="3">The sequence shown here is derived from an EMBL/GenBank/DDBJ whole genome shotgun (WGS) entry which is preliminary data.</text>
</comment>
<dbReference type="GO" id="GO:0003676">
    <property type="term" value="F:nucleic acid binding"/>
    <property type="evidence" value="ECO:0007669"/>
    <property type="project" value="InterPro"/>
</dbReference>
<dbReference type="Gene3D" id="1.10.340.70">
    <property type="match status" value="1"/>
</dbReference>
<sequence>MDNYVAWADSGLSPALLAVNSNADYEKLCALDALGLADPATGDQSAVYDEFKEQLVRSPEGCYWKRVLLPHRAVVRRNAEITKLRVVYDASAHAQEQAPSLNDCLHAGPPLQNKLWSVVVRNRFHPVVVAGDVRGSFLQVRIRETERDALRFHWIADKTAKQVETLRFTRVVFGLAPSPFLLNGVIQQHLENLLSTYPDAVKEILKSLYVDDLLSGGPTIEKAKQLKREATEIFDDAKFELHKWHSNRKELETAWEDYEPSFAKEQLDNTPAMGECKLLGFCWEKVEDTLYVCFPATPAEQTRRGILTNLAKVYDPLGVVSPVMLEGKVLYRESCIEKNAWDALLSEETMKKKKKCERSLPEAVSVRRSIALYQEEIDEIQLHAFGDSSDRGVCAAVYAVAKQASGISQGLVTAKSRLAKQGLTIPSKTKGPLTTAQVEKCQISMFLVKRAQLQGMSHAKFDQDQEQQNLQPSGEGVLECRGRMQGEYPVYLPDSALLAEKIVQRAHVTTLHGGVGLTMARVREKFWIPRLRKLTKRIVKYCNGCKRSQAVAFPNPPPAPLSTERTKGNRTFAGPVKYHDKRKEEKKAYVVLYSCSLTRGVFLEVLLSLETTEFIKSLKRLIARRGRTSKIYSDNGQTLVAAAKWLKKVKKDERFHSYLSDQSIIWQFNLSRAP</sequence>
<organism evidence="3 4">
    <name type="scientific">Stylophora pistillata</name>
    <name type="common">Smooth cauliflower coral</name>
    <dbReference type="NCBI Taxonomy" id="50429"/>
    <lineage>
        <taxon>Eukaryota</taxon>
        <taxon>Metazoa</taxon>
        <taxon>Cnidaria</taxon>
        <taxon>Anthozoa</taxon>
        <taxon>Hexacorallia</taxon>
        <taxon>Scleractinia</taxon>
        <taxon>Astrocoeniina</taxon>
        <taxon>Pocilloporidae</taxon>
        <taxon>Stylophora</taxon>
    </lineage>
</organism>
<dbReference type="InterPro" id="IPR043502">
    <property type="entry name" value="DNA/RNA_pol_sf"/>
</dbReference>
<dbReference type="GO" id="GO:0015074">
    <property type="term" value="P:DNA integration"/>
    <property type="evidence" value="ECO:0007669"/>
    <property type="project" value="InterPro"/>
</dbReference>
<dbReference type="Gene3D" id="3.30.420.10">
    <property type="entry name" value="Ribonuclease H-like superfamily/Ribonuclease H"/>
    <property type="match status" value="1"/>
</dbReference>
<gene>
    <name evidence="3" type="ORF">AWC38_SpisGene8800</name>
</gene>
<feature type="domain" description="Integrase catalytic" evidence="2">
    <location>
        <begin position="556"/>
        <end position="674"/>
    </location>
</feature>
<proteinExistence type="predicted"/>
<dbReference type="AlphaFoldDB" id="A0A2B4SBW1"/>
<dbReference type="Gene3D" id="3.10.10.10">
    <property type="entry name" value="HIV Type 1 Reverse Transcriptase, subunit A, domain 1"/>
    <property type="match status" value="1"/>
</dbReference>
<keyword evidence="4" id="KW-1185">Reference proteome</keyword>
<reference evidence="4" key="1">
    <citation type="journal article" date="2017" name="bioRxiv">
        <title>Comparative analysis of the genomes of Stylophora pistillata and Acropora digitifera provides evidence for extensive differences between species of corals.</title>
        <authorList>
            <person name="Voolstra C.R."/>
            <person name="Li Y."/>
            <person name="Liew Y.J."/>
            <person name="Baumgarten S."/>
            <person name="Zoccola D."/>
            <person name="Flot J.-F."/>
            <person name="Tambutte S."/>
            <person name="Allemand D."/>
            <person name="Aranda M."/>
        </authorList>
    </citation>
    <scope>NUCLEOTIDE SEQUENCE [LARGE SCALE GENOMIC DNA]</scope>
</reference>
<dbReference type="Gene3D" id="3.30.70.270">
    <property type="match status" value="1"/>
</dbReference>
<dbReference type="SUPFAM" id="SSF56672">
    <property type="entry name" value="DNA/RNA polymerases"/>
    <property type="match status" value="1"/>
</dbReference>
<dbReference type="EMBL" id="LSMT01000124">
    <property type="protein sequence ID" value="PFX26523.1"/>
    <property type="molecule type" value="Genomic_DNA"/>
</dbReference>
<dbReference type="STRING" id="50429.A0A2B4SBW1"/>
<dbReference type="Pfam" id="PF17921">
    <property type="entry name" value="Integrase_H2C2"/>
    <property type="match status" value="1"/>
</dbReference>
<feature type="region of interest" description="Disordered" evidence="1">
    <location>
        <begin position="553"/>
        <end position="574"/>
    </location>
</feature>
<dbReference type="InterPro" id="IPR001584">
    <property type="entry name" value="Integrase_cat-core"/>
</dbReference>
<protein>
    <recommendedName>
        <fullName evidence="2">Integrase catalytic domain-containing protein</fullName>
    </recommendedName>
</protein>
<dbReference type="PROSITE" id="PS50994">
    <property type="entry name" value="INTEGRASE"/>
    <property type="match status" value="1"/>
</dbReference>
<dbReference type="Pfam" id="PF05380">
    <property type="entry name" value="Peptidase_A17"/>
    <property type="match status" value="1"/>
</dbReference>
<dbReference type="InterPro" id="IPR036397">
    <property type="entry name" value="RNaseH_sf"/>
</dbReference>